<dbReference type="AlphaFoldDB" id="A0A0F8YRK0"/>
<organism evidence="1">
    <name type="scientific">marine sediment metagenome</name>
    <dbReference type="NCBI Taxonomy" id="412755"/>
    <lineage>
        <taxon>unclassified sequences</taxon>
        <taxon>metagenomes</taxon>
        <taxon>ecological metagenomes</taxon>
    </lineage>
</organism>
<gene>
    <name evidence="1" type="ORF">LCGC14_2864290</name>
</gene>
<proteinExistence type="predicted"/>
<sequence length="76" mass="8770">LRADGEFLSWESVDALLKAGYEFIIGNKGCKPPFDPQTWYQPWKRKNIQYNSCIYSNISITNGSKERGVYHPELSL</sequence>
<feature type="non-terminal residue" evidence="1">
    <location>
        <position position="1"/>
    </location>
</feature>
<evidence type="ECO:0000313" key="1">
    <source>
        <dbReference type="EMBL" id="KKK76375.1"/>
    </source>
</evidence>
<accession>A0A0F8YRK0</accession>
<name>A0A0F8YRK0_9ZZZZ</name>
<reference evidence="1" key="1">
    <citation type="journal article" date="2015" name="Nature">
        <title>Complex archaea that bridge the gap between prokaryotes and eukaryotes.</title>
        <authorList>
            <person name="Spang A."/>
            <person name="Saw J.H."/>
            <person name="Jorgensen S.L."/>
            <person name="Zaremba-Niedzwiedzka K."/>
            <person name="Martijn J."/>
            <person name="Lind A.E."/>
            <person name="van Eijk R."/>
            <person name="Schleper C."/>
            <person name="Guy L."/>
            <person name="Ettema T.J."/>
        </authorList>
    </citation>
    <scope>NUCLEOTIDE SEQUENCE</scope>
</reference>
<comment type="caution">
    <text evidence="1">The sequence shown here is derived from an EMBL/GenBank/DDBJ whole genome shotgun (WGS) entry which is preliminary data.</text>
</comment>
<dbReference type="EMBL" id="LAZR01055434">
    <property type="protein sequence ID" value="KKK76375.1"/>
    <property type="molecule type" value="Genomic_DNA"/>
</dbReference>
<evidence type="ECO:0008006" key="2">
    <source>
        <dbReference type="Google" id="ProtNLM"/>
    </source>
</evidence>
<protein>
    <recommendedName>
        <fullName evidence="2">Transposase DDE domain-containing protein</fullName>
    </recommendedName>
</protein>